<dbReference type="InParanoid" id="A0A200QH22"/>
<keyword evidence="2" id="KW-0695">RNA-directed DNA polymerase</keyword>
<evidence type="ECO:0000313" key="3">
    <source>
        <dbReference type="Proteomes" id="UP000195402"/>
    </source>
</evidence>
<evidence type="ECO:0000313" key="2">
    <source>
        <dbReference type="EMBL" id="OVA09793.1"/>
    </source>
</evidence>
<name>A0A200QH22_MACCD</name>
<keyword evidence="2" id="KW-0808">Transferase</keyword>
<dbReference type="InterPro" id="IPR026960">
    <property type="entry name" value="RVT-Znf"/>
</dbReference>
<reference evidence="2 3" key="1">
    <citation type="journal article" date="2017" name="Mol. Plant">
        <title>The Genome of Medicinal Plant Macleaya cordata Provides New Insights into Benzylisoquinoline Alkaloids Metabolism.</title>
        <authorList>
            <person name="Liu X."/>
            <person name="Liu Y."/>
            <person name="Huang P."/>
            <person name="Ma Y."/>
            <person name="Qing Z."/>
            <person name="Tang Q."/>
            <person name="Cao H."/>
            <person name="Cheng P."/>
            <person name="Zheng Y."/>
            <person name="Yuan Z."/>
            <person name="Zhou Y."/>
            <person name="Liu J."/>
            <person name="Tang Z."/>
            <person name="Zhuo Y."/>
            <person name="Zhang Y."/>
            <person name="Yu L."/>
            <person name="Huang J."/>
            <person name="Yang P."/>
            <person name="Peng Q."/>
            <person name="Zhang J."/>
            <person name="Jiang W."/>
            <person name="Zhang Z."/>
            <person name="Lin K."/>
            <person name="Ro D.K."/>
            <person name="Chen X."/>
            <person name="Xiong X."/>
            <person name="Shang Y."/>
            <person name="Huang S."/>
            <person name="Zeng J."/>
        </authorList>
    </citation>
    <scope>NUCLEOTIDE SEQUENCE [LARGE SCALE GENOMIC DNA]</scope>
    <source>
        <strain evidence="3">cv. BLH2017</strain>
        <tissue evidence="2">Root</tissue>
    </source>
</reference>
<feature type="domain" description="Reverse transcriptase zinc-binding" evidence="1">
    <location>
        <begin position="3"/>
        <end position="54"/>
    </location>
</feature>
<keyword evidence="3" id="KW-1185">Reference proteome</keyword>
<dbReference type="OrthoDB" id="1256921at2759"/>
<keyword evidence="2" id="KW-0548">Nucleotidyltransferase</keyword>
<accession>A0A200QH22</accession>
<dbReference type="EMBL" id="MVGT01002048">
    <property type="protein sequence ID" value="OVA09793.1"/>
    <property type="molecule type" value="Genomic_DNA"/>
</dbReference>
<protein>
    <submittedName>
        <fullName evidence="2">Reverse transcriptase zinc-binding domain</fullName>
    </submittedName>
</protein>
<gene>
    <name evidence="2" type="ORF">BVC80_1759g5</name>
</gene>
<sequence>MIFTTWSACLSKLPTIDSLRRRGFSLANRCEMCLREEESVQHLLRHCNVSCTVWAFIFESFKIVWCMTNTVEQLLQVWPLLKLPARGKKLRLATTISSDLVFMENSKQCDL</sequence>
<dbReference type="Pfam" id="PF13966">
    <property type="entry name" value="zf-RVT"/>
    <property type="match status" value="1"/>
</dbReference>
<evidence type="ECO:0000259" key="1">
    <source>
        <dbReference type="Pfam" id="PF13966"/>
    </source>
</evidence>
<proteinExistence type="predicted"/>
<dbReference type="AlphaFoldDB" id="A0A200QH22"/>
<comment type="caution">
    <text evidence="2">The sequence shown here is derived from an EMBL/GenBank/DDBJ whole genome shotgun (WGS) entry which is preliminary data.</text>
</comment>
<dbReference type="GO" id="GO:0003964">
    <property type="term" value="F:RNA-directed DNA polymerase activity"/>
    <property type="evidence" value="ECO:0007669"/>
    <property type="project" value="UniProtKB-KW"/>
</dbReference>
<organism evidence="2 3">
    <name type="scientific">Macleaya cordata</name>
    <name type="common">Five-seeded plume-poppy</name>
    <name type="synonym">Bocconia cordata</name>
    <dbReference type="NCBI Taxonomy" id="56857"/>
    <lineage>
        <taxon>Eukaryota</taxon>
        <taxon>Viridiplantae</taxon>
        <taxon>Streptophyta</taxon>
        <taxon>Embryophyta</taxon>
        <taxon>Tracheophyta</taxon>
        <taxon>Spermatophyta</taxon>
        <taxon>Magnoliopsida</taxon>
        <taxon>Ranunculales</taxon>
        <taxon>Papaveraceae</taxon>
        <taxon>Papaveroideae</taxon>
        <taxon>Macleaya</taxon>
    </lineage>
</organism>
<dbReference type="Proteomes" id="UP000195402">
    <property type="component" value="Unassembled WGS sequence"/>
</dbReference>